<keyword evidence="1 3" id="KW-0238">DNA-binding</keyword>
<gene>
    <name evidence="3" type="ORF">M5X12_27400</name>
</gene>
<dbReference type="Pfam" id="PF04014">
    <property type="entry name" value="MazE_antitoxin"/>
    <property type="match status" value="1"/>
</dbReference>
<dbReference type="InterPro" id="IPR007159">
    <property type="entry name" value="SpoVT-AbrB_dom"/>
</dbReference>
<dbReference type="SUPFAM" id="SSF89447">
    <property type="entry name" value="AbrB/MazE/MraZ-like"/>
    <property type="match status" value="1"/>
</dbReference>
<name>A0ABT4H5G9_PAEAL</name>
<dbReference type="PANTHER" id="PTHR36432">
    <property type="match status" value="1"/>
</dbReference>
<dbReference type="Gene3D" id="2.10.260.10">
    <property type="match status" value="1"/>
</dbReference>
<evidence type="ECO:0000313" key="4">
    <source>
        <dbReference type="Proteomes" id="UP001527181"/>
    </source>
</evidence>
<sequence>MKSTGIVRKIDELGRVVIPAELRRTMGIEEKASLEIFTDGSRIVFQKYEPGCTFCGCSDALEAFRDKHVCKRCIQELAN</sequence>
<dbReference type="InterPro" id="IPR037914">
    <property type="entry name" value="SpoVT-AbrB_sf"/>
</dbReference>
<dbReference type="GeneID" id="94492030"/>
<dbReference type="InterPro" id="IPR052731">
    <property type="entry name" value="B_subtilis_Trans_State_Reg"/>
</dbReference>
<evidence type="ECO:0000259" key="2">
    <source>
        <dbReference type="PROSITE" id="PS51740"/>
    </source>
</evidence>
<organism evidence="3 4">
    <name type="scientific">Paenibacillus alvei</name>
    <name type="common">Bacillus alvei</name>
    <dbReference type="NCBI Taxonomy" id="44250"/>
    <lineage>
        <taxon>Bacteria</taxon>
        <taxon>Bacillati</taxon>
        <taxon>Bacillota</taxon>
        <taxon>Bacilli</taxon>
        <taxon>Bacillales</taxon>
        <taxon>Paenibacillaceae</taxon>
        <taxon>Paenibacillus</taxon>
    </lineage>
</organism>
<dbReference type="Proteomes" id="UP001527181">
    <property type="component" value="Unassembled WGS sequence"/>
</dbReference>
<keyword evidence="4" id="KW-1185">Reference proteome</keyword>
<feature type="domain" description="SpoVT-AbrB" evidence="2">
    <location>
        <begin position="5"/>
        <end position="50"/>
    </location>
</feature>
<dbReference type="EMBL" id="JAMDNP010000081">
    <property type="protein sequence ID" value="MCY9764238.1"/>
    <property type="molecule type" value="Genomic_DNA"/>
</dbReference>
<accession>A0ABT4H5G9</accession>
<dbReference type="RefSeq" id="WP_005551774.1">
    <property type="nucleotide sequence ID" value="NZ_JAMDNA010000127.1"/>
</dbReference>
<dbReference type="SMART" id="SM00966">
    <property type="entry name" value="SpoVT_AbrB"/>
    <property type="match status" value="1"/>
</dbReference>
<reference evidence="3 4" key="1">
    <citation type="submission" date="2022-05" db="EMBL/GenBank/DDBJ databases">
        <title>Genome Sequencing of Bee-Associated Microbes.</title>
        <authorList>
            <person name="Dunlap C."/>
        </authorList>
    </citation>
    <scope>NUCLEOTIDE SEQUENCE [LARGE SCALE GENOMIC DNA]</scope>
    <source>
        <strain evidence="3 4">NRRL B-04010</strain>
    </source>
</reference>
<evidence type="ECO:0000313" key="3">
    <source>
        <dbReference type="EMBL" id="MCY9764238.1"/>
    </source>
</evidence>
<comment type="caution">
    <text evidence="3">The sequence shown here is derived from an EMBL/GenBank/DDBJ whole genome shotgun (WGS) entry which is preliminary data.</text>
</comment>
<dbReference type="PANTHER" id="PTHR36432:SF4">
    <property type="entry name" value="TRANSITION STATE REGULATOR ABH-RELATED"/>
    <property type="match status" value="1"/>
</dbReference>
<proteinExistence type="predicted"/>
<protein>
    <submittedName>
        <fullName evidence="3">AbrB/MazE/SpoVT family DNA-binding domain-containing protein</fullName>
    </submittedName>
</protein>
<evidence type="ECO:0000256" key="1">
    <source>
        <dbReference type="PROSITE-ProRule" id="PRU01076"/>
    </source>
</evidence>
<dbReference type="GO" id="GO:0003677">
    <property type="term" value="F:DNA binding"/>
    <property type="evidence" value="ECO:0007669"/>
    <property type="project" value="UniProtKB-KW"/>
</dbReference>
<dbReference type="NCBIfam" id="TIGR01439">
    <property type="entry name" value="lp_hng_hel_AbrB"/>
    <property type="match status" value="1"/>
</dbReference>
<dbReference type="PROSITE" id="PS51740">
    <property type="entry name" value="SPOVT_ABRB"/>
    <property type="match status" value="1"/>
</dbReference>